<dbReference type="RefSeq" id="WP_156786383.1">
    <property type="nucleotide sequence ID" value="NZ_LT629742.1"/>
</dbReference>
<keyword evidence="1" id="KW-0812">Transmembrane</keyword>
<feature type="transmembrane region" description="Helical" evidence="1">
    <location>
        <begin position="6"/>
        <end position="24"/>
    </location>
</feature>
<keyword evidence="1" id="KW-0472">Membrane</keyword>
<accession>A0A1H1YHP8</accession>
<evidence type="ECO:0000256" key="1">
    <source>
        <dbReference type="SAM" id="Phobius"/>
    </source>
</evidence>
<evidence type="ECO:0000313" key="2">
    <source>
        <dbReference type="EMBL" id="SDT21010.1"/>
    </source>
</evidence>
<reference evidence="3" key="1">
    <citation type="submission" date="2016-10" db="EMBL/GenBank/DDBJ databases">
        <authorList>
            <person name="Varghese N."/>
            <person name="Submissions S."/>
        </authorList>
    </citation>
    <scope>NUCLEOTIDE SEQUENCE [LARGE SCALE GENOMIC DNA]</scope>
    <source>
        <strain evidence="3">DSM 21772</strain>
    </source>
</reference>
<dbReference type="AlphaFoldDB" id="A0A1H1YHP8"/>
<protein>
    <submittedName>
        <fullName evidence="2">Uncharacterized protein</fullName>
    </submittedName>
</protein>
<proteinExistence type="predicted"/>
<keyword evidence="1" id="KW-1133">Transmembrane helix</keyword>
<dbReference type="EMBL" id="LT629742">
    <property type="protein sequence ID" value="SDT21010.1"/>
    <property type="molecule type" value="Genomic_DNA"/>
</dbReference>
<organism evidence="2 3">
    <name type="scientific">Microterricola viridarii</name>
    <dbReference type="NCBI Taxonomy" id="412690"/>
    <lineage>
        <taxon>Bacteria</taxon>
        <taxon>Bacillati</taxon>
        <taxon>Actinomycetota</taxon>
        <taxon>Actinomycetes</taxon>
        <taxon>Micrococcales</taxon>
        <taxon>Microbacteriaceae</taxon>
        <taxon>Microterricola</taxon>
    </lineage>
</organism>
<sequence>MMIASVAWWLLVVILTLLTLWAIIRGAVLSALRKHDMELREAQQVSSSLNRY</sequence>
<evidence type="ECO:0000313" key="3">
    <source>
        <dbReference type="Proteomes" id="UP000181956"/>
    </source>
</evidence>
<dbReference type="Proteomes" id="UP000181956">
    <property type="component" value="Chromosome I"/>
</dbReference>
<name>A0A1H1YHP8_9MICO</name>
<keyword evidence="3" id="KW-1185">Reference proteome</keyword>
<gene>
    <name evidence="2" type="ORF">SAMN04489834_3091</name>
</gene>